<evidence type="ECO:0000313" key="1">
    <source>
        <dbReference type="EMBL" id="OEH48566.1"/>
    </source>
</evidence>
<dbReference type="Proteomes" id="UP000095229">
    <property type="component" value="Unassembled WGS sequence"/>
</dbReference>
<dbReference type="SUPFAM" id="SSF54593">
    <property type="entry name" value="Glyoxalase/Bleomycin resistance protein/Dihydroxybiphenyl dioxygenase"/>
    <property type="match status" value="1"/>
</dbReference>
<accession>A0A1E5JVJ8</accession>
<name>A0A1E5JVJ8_9GAMM</name>
<comment type="caution">
    <text evidence="1">The sequence shown here is derived from an EMBL/GenBank/DDBJ whole genome shotgun (WGS) entry which is preliminary data.</text>
</comment>
<gene>
    <name evidence="1" type="ORF">lpari_00401</name>
</gene>
<proteinExistence type="predicted"/>
<evidence type="ECO:0000313" key="2">
    <source>
        <dbReference type="Proteomes" id="UP000095229"/>
    </source>
</evidence>
<dbReference type="EMBL" id="LSOG01000011">
    <property type="protein sequence ID" value="OEH48566.1"/>
    <property type="molecule type" value="Genomic_DNA"/>
</dbReference>
<sequence length="78" mass="8803">MVDDCSKVKELVKKAGAELIGEKFLDFLDPWGNYIQVVEYANIQFTKAPEVLAGMNLNVQKNKEALQELHNKGMSPKH</sequence>
<keyword evidence="2" id="KW-1185">Reference proteome</keyword>
<protein>
    <submittedName>
        <fullName evidence="1">Uncharacterized protein</fullName>
    </submittedName>
</protein>
<dbReference type="InterPro" id="IPR029068">
    <property type="entry name" value="Glyas_Bleomycin-R_OHBP_Dase"/>
</dbReference>
<dbReference type="STRING" id="45071.Lpar_1103"/>
<dbReference type="AlphaFoldDB" id="A0A1E5JVJ8"/>
<reference evidence="1 2" key="1">
    <citation type="submission" date="2016-02" db="EMBL/GenBank/DDBJ databases">
        <title>Secondary metabolites in Legionella.</title>
        <authorList>
            <person name="Tobias N.J."/>
            <person name="Bode H.B."/>
        </authorList>
    </citation>
    <scope>NUCLEOTIDE SEQUENCE [LARGE SCALE GENOMIC DNA]</scope>
    <source>
        <strain evidence="1 2">DSM 19216</strain>
    </source>
</reference>
<organism evidence="1 2">
    <name type="scientific">Legionella parisiensis</name>
    <dbReference type="NCBI Taxonomy" id="45071"/>
    <lineage>
        <taxon>Bacteria</taxon>
        <taxon>Pseudomonadati</taxon>
        <taxon>Pseudomonadota</taxon>
        <taxon>Gammaproteobacteria</taxon>
        <taxon>Legionellales</taxon>
        <taxon>Legionellaceae</taxon>
        <taxon>Legionella</taxon>
    </lineage>
</organism>